<dbReference type="GO" id="GO:0006164">
    <property type="term" value="P:purine nucleotide biosynthetic process"/>
    <property type="evidence" value="ECO:0007669"/>
    <property type="project" value="TreeGrafter"/>
</dbReference>
<dbReference type="GeneID" id="1450462"/>
<feature type="domain" description="Tegument protein herpes virus N-terminal" evidence="5">
    <location>
        <begin position="268"/>
        <end position="545"/>
    </location>
</feature>
<dbReference type="Gene3D" id="3.30.1330.10">
    <property type="entry name" value="PurM-like, N-terminal domain"/>
    <property type="match status" value="1"/>
</dbReference>
<dbReference type="Pfam" id="PF02769">
    <property type="entry name" value="AIRS_C"/>
    <property type="match status" value="1"/>
</dbReference>
<feature type="domain" description="PurM-like C-terminal" evidence="4">
    <location>
        <begin position="818"/>
        <end position="959"/>
    </location>
</feature>
<keyword evidence="3" id="KW-0946">Virion</keyword>
<dbReference type="SUPFAM" id="SSF56042">
    <property type="entry name" value="PurM C-terminal domain-like"/>
    <property type="match status" value="1"/>
</dbReference>
<name>Q9YTJ1_ATHV3</name>
<dbReference type="Proteomes" id="UP000008287">
    <property type="component" value="Segment"/>
</dbReference>
<dbReference type="GO" id="GO:0004642">
    <property type="term" value="F:phosphoribosylformylglycinamidine synthase activity"/>
    <property type="evidence" value="ECO:0007669"/>
    <property type="project" value="TreeGrafter"/>
</dbReference>
<dbReference type="InterPro" id="IPR024346">
    <property type="entry name" value="Tegument_herpes_virus_N"/>
</dbReference>
<dbReference type="InterPro" id="IPR010077">
    <property type="entry name" value="Herpes_virus_tegument"/>
</dbReference>
<evidence type="ECO:0000256" key="2">
    <source>
        <dbReference type="ARBA" id="ARBA00022580"/>
    </source>
</evidence>
<dbReference type="InterPro" id="IPR036921">
    <property type="entry name" value="PurM-like_N_sf"/>
</dbReference>
<dbReference type="PIR" id="T42989">
    <property type="entry name" value="T42989"/>
</dbReference>
<evidence type="ECO:0000259" key="6">
    <source>
        <dbReference type="Pfam" id="PF22689"/>
    </source>
</evidence>
<accession>Q9YTJ1</accession>
<dbReference type="SUPFAM" id="SSF55326">
    <property type="entry name" value="PurM N-terminal domain-like"/>
    <property type="match status" value="1"/>
</dbReference>
<organismHost>
    <name type="scientific">Ateles</name>
    <dbReference type="NCBI Taxonomy" id="9506"/>
</organismHost>
<proteinExistence type="predicted"/>
<feature type="domain" description="FGAR-AT PurM N-terminal-like" evidence="6">
    <location>
        <begin position="699"/>
        <end position="807"/>
    </location>
</feature>
<dbReference type="Gene3D" id="3.40.50.880">
    <property type="match status" value="1"/>
</dbReference>
<evidence type="ECO:0000313" key="8">
    <source>
        <dbReference type="Proteomes" id="UP000008287"/>
    </source>
</evidence>
<dbReference type="RefSeq" id="NP_048047.1">
    <property type="nucleotide sequence ID" value="NC_001987.1"/>
</dbReference>
<dbReference type="GO" id="GO:0043657">
    <property type="term" value="C:host cell"/>
    <property type="evidence" value="ECO:0007669"/>
    <property type="project" value="GOC"/>
</dbReference>
<dbReference type="InterPro" id="IPR055181">
    <property type="entry name" value="FGAR-AT_PurM_N-like"/>
</dbReference>
<keyword evidence="8" id="KW-1185">Reference proteome</keyword>
<reference evidence="7 8" key="1">
    <citation type="journal article" date="2000" name="J. Virol.">
        <title>Primary structure of the Herpesvirus ateles genome.</title>
        <authorList>
            <person name="Albrecht J.C."/>
        </authorList>
    </citation>
    <scope>NUCLEOTIDE SEQUENCE [LARGE SCALE GENOMIC DNA]</scope>
    <source>
        <strain evidence="7">73</strain>
    </source>
</reference>
<evidence type="ECO:0000256" key="3">
    <source>
        <dbReference type="ARBA" id="ARBA00022844"/>
    </source>
</evidence>
<dbReference type="PANTHER" id="PTHR10099">
    <property type="entry name" value="PHOSPHORIBOSYLFORMYLGLYCINAMIDINE SYNTHASE"/>
    <property type="match status" value="1"/>
</dbReference>
<organism evidence="8">
    <name type="scientific">Ateline herpesvirus 3</name>
    <name type="common">AtHV-3</name>
    <name type="synonym">Herpesvirus ateles</name>
    <dbReference type="NCBI Taxonomy" id="85618"/>
    <lineage>
        <taxon>Viruses</taxon>
        <taxon>Duplodnaviria</taxon>
        <taxon>Heunggongvirae</taxon>
        <taxon>Peploviricota</taxon>
        <taxon>Herviviricetes</taxon>
        <taxon>Herpesvirales</taxon>
        <taxon>Orthoherpesviridae</taxon>
        <taxon>Gammaherpesvirinae</taxon>
        <taxon>Rhadinovirus</taxon>
        <taxon>Rhadinovirus atelinegamma3</taxon>
    </lineage>
</organism>
<evidence type="ECO:0000256" key="1">
    <source>
        <dbReference type="ARBA" id="ARBA00004535"/>
    </source>
</evidence>
<dbReference type="EMBL" id="AF083424">
    <property type="protein sequence ID" value="AAC95600.1"/>
    <property type="molecule type" value="Genomic_DNA"/>
</dbReference>
<dbReference type="NCBIfam" id="TIGR01739">
    <property type="entry name" value="tegu_FGAM_synt"/>
    <property type="match status" value="1"/>
</dbReference>
<dbReference type="SUPFAM" id="SSF52317">
    <property type="entry name" value="Class I glutamine amidotransferase-like"/>
    <property type="match status" value="1"/>
</dbReference>
<sequence>MATKRHPADLPFPAALAAAQQHTLIYYATSDLLPPEDRCVRKFTGRPGPLTLMRDQSNAEHMVLMTIYIAAETSEEEQNRESIISGSQEKKTLLSLLAPLFDCSPLTTESTGNNAGQRAVRFSYGPDLQQRLTTFATELRRACTSLQFKTILRTETGRHFTSKAVQYIVEDQDDILSEAIIGPNNLHQIHPDTLEAQTIVVDSLSWTDYEPLDFICNAIMKPLREGIQPISLVASSPVSNYNLNRYLMITPACNVLSLHMGHPYPKVTTGIFHVHCSTRTMSRQSSDFLFQSSLLPNGTTTASACGYYVTSASGSGSIPPTVHEQILSTASAQGRTLNKLGIPVVLGFLKPLPRCSPVPNNIITHLSQLRTASQADLHLCRSRPGQFVAAVGAYDPTSGPDISPYFYRDSIDCLNKAINTTRLFTQMCESPCVSGYQREFGSCSTLHHLLALVHPKGMTVHVSRLPEDILQALKSVPEVDEGTIQAFVSGYFFNCYSSQMFLVIDDNVKHTPSGPVHFIDILKNAGELCDAPVYILGRTCNEAGIHCVNDLHRPADLLRTNAQTTSSMTLNVQPQLSAVSASNLPQDPDEEEDFIDWDLFGVNSTISHLLAHPAVASKSNIVRRLDRCGNGLIAQQPGVGPHDSPVADYSIICDTSVFTARLENDGTIIRKINKPEAQQMYTQIHKWFSTGDLFLQTPAAKVIALGEQAYKISRNPIIGTKYAIAEAITNIMFGPDCTLEDITLTVAVHWNKQEASSLYRALFACKEMCRELNVNLSITDASTSKDAPIQDTNAANTVVVTASARVTSIESTTPELQKAGNAIVHVCTSKELTIGGSVFENSFTTSSYTPPDVDASKLRDMFYAVKHLISEKLVVSGHDISDGGFATTAAEMCFASNFGLTIHLPSDVPTLMYLVSETPGALLEIPKEHLSTVTTLLSERGIIWYSVGTVDQVRKLSIYHNSRSIFDESVNNLNSKWMSYADESFETCEPLVDEMYRSDYGNNSMDLKHLEELCTHQRIELYTCPSKPISVAVLTFPGCQDPVASLQAFANVGFLAYPISTEFLLQGNNLHEFSCLAVSGSSAFEEEGTGTRIAIFRLLNSVLARNSLQQFLNRQDTLSLCCGELGTQLLAALKVVGNTHPSEEEITGTPDTWMLELEPTASKHYESLWLNFHVPHTTKSIILHALRGTVFPGWACGKFLGIRYKQDAQEYIMRQNGTIALSYHGAKTDPRLYAIHYPRNPSGNSSVAGICSDNGRHLALLVEPALSFHPWQWQHVSKPIVTSPWALMYQCMFLWCVKE</sequence>
<comment type="subcellular location">
    <subcellularLocation>
        <location evidence="1">Virion tegument</location>
    </subcellularLocation>
</comment>
<dbReference type="KEGG" id="vg:1450462"/>
<dbReference type="Gene3D" id="3.90.650.10">
    <property type="entry name" value="PurM-like C-terminal domain"/>
    <property type="match status" value="1"/>
</dbReference>
<dbReference type="Pfam" id="PF22689">
    <property type="entry name" value="FGAR-AT_PurM_N-like"/>
    <property type="match status" value="1"/>
</dbReference>
<dbReference type="InterPro" id="IPR010918">
    <property type="entry name" value="PurM-like_C_dom"/>
</dbReference>
<dbReference type="InterPro" id="IPR029062">
    <property type="entry name" value="Class_I_gatase-like"/>
</dbReference>
<keyword evidence="2" id="KW-0920">Virion tegument</keyword>
<evidence type="ECO:0000259" key="4">
    <source>
        <dbReference type="Pfam" id="PF02769"/>
    </source>
</evidence>
<evidence type="ECO:0000259" key="5">
    <source>
        <dbReference type="Pfam" id="PF12818"/>
    </source>
</evidence>
<evidence type="ECO:0000313" key="7">
    <source>
        <dbReference type="EMBL" id="AAC95600.1"/>
    </source>
</evidence>
<protein>
    <submittedName>
        <fullName evidence="7">Orf 75</fullName>
    </submittedName>
</protein>
<dbReference type="InterPro" id="IPR036676">
    <property type="entry name" value="PurM-like_C_sf"/>
</dbReference>
<dbReference type="Pfam" id="PF13507">
    <property type="entry name" value="GATase_5"/>
    <property type="match status" value="1"/>
</dbReference>
<dbReference type="SMART" id="SM01211">
    <property type="entry name" value="GATase_5"/>
    <property type="match status" value="1"/>
</dbReference>
<dbReference type="Pfam" id="PF12818">
    <property type="entry name" value="Tegument_dsDNA"/>
    <property type="match status" value="1"/>
</dbReference>
<dbReference type="GO" id="GO:0019033">
    <property type="term" value="C:viral tegument"/>
    <property type="evidence" value="ECO:0007669"/>
    <property type="project" value="UniProtKB-SubCell"/>
</dbReference>
<dbReference type="GO" id="GO:0075733">
    <property type="term" value="P:intracellular transport of virus"/>
    <property type="evidence" value="ECO:0007669"/>
    <property type="project" value="InterPro"/>
</dbReference>
<dbReference type="PANTHER" id="PTHR10099:SF1">
    <property type="entry name" value="PHOSPHORIBOSYLFORMYLGLYCINAMIDINE SYNTHASE"/>
    <property type="match status" value="1"/>
</dbReference>